<keyword evidence="2" id="KW-1185">Reference proteome</keyword>
<gene>
    <name evidence="1" type="ORF">FWK35_00016115</name>
</gene>
<dbReference type="EMBL" id="VUJU01005114">
    <property type="protein sequence ID" value="KAF0752245.1"/>
    <property type="molecule type" value="Genomic_DNA"/>
</dbReference>
<name>A0A6G0YAM7_APHCR</name>
<comment type="caution">
    <text evidence="1">The sequence shown here is derived from an EMBL/GenBank/DDBJ whole genome shotgun (WGS) entry which is preliminary data.</text>
</comment>
<organism evidence="1 2">
    <name type="scientific">Aphis craccivora</name>
    <name type="common">Cowpea aphid</name>
    <dbReference type="NCBI Taxonomy" id="307492"/>
    <lineage>
        <taxon>Eukaryota</taxon>
        <taxon>Metazoa</taxon>
        <taxon>Ecdysozoa</taxon>
        <taxon>Arthropoda</taxon>
        <taxon>Hexapoda</taxon>
        <taxon>Insecta</taxon>
        <taxon>Pterygota</taxon>
        <taxon>Neoptera</taxon>
        <taxon>Paraneoptera</taxon>
        <taxon>Hemiptera</taxon>
        <taxon>Sternorrhyncha</taxon>
        <taxon>Aphidomorpha</taxon>
        <taxon>Aphidoidea</taxon>
        <taxon>Aphididae</taxon>
        <taxon>Aphidini</taxon>
        <taxon>Aphis</taxon>
        <taxon>Aphis</taxon>
    </lineage>
</organism>
<proteinExistence type="predicted"/>
<protein>
    <submittedName>
        <fullName evidence="1">SAM domain-containing protein</fullName>
    </submittedName>
</protein>
<sequence>ATLSNEIELGPCDKVISDIDVQLLQLFLNIEPLNALTSCPWVAVKGTRYQLKMILTLDIVEYDFPKFGIIDKIYFYNNLIIFQCFKFNTIMFDEHYHCFEVEKVINEPIFVKHNMLASHIPNHICTMSNGKNYITVRVFKALLSNSSIFNNNLKLSYYVKFTKNCGRSCTIFCKRINNNLNVTPTEHLAVTRATKELGCGSKYLFAYFFLNTKKKVRTLTNLNHRNIFRVNTECNSCLSKITIIIEYGCNLKKIYFFLNTHTSGNLLTNHGTNLKKHLELHPDEYEEFIKSQDKTFKTTENKNKMNK</sequence>
<feature type="non-terminal residue" evidence="1">
    <location>
        <position position="1"/>
    </location>
</feature>
<feature type="non-terminal residue" evidence="1">
    <location>
        <position position="307"/>
    </location>
</feature>
<evidence type="ECO:0000313" key="2">
    <source>
        <dbReference type="Proteomes" id="UP000478052"/>
    </source>
</evidence>
<evidence type="ECO:0000313" key="1">
    <source>
        <dbReference type="EMBL" id="KAF0752245.1"/>
    </source>
</evidence>
<dbReference type="AlphaFoldDB" id="A0A6G0YAM7"/>
<accession>A0A6G0YAM7</accession>
<dbReference type="Proteomes" id="UP000478052">
    <property type="component" value="Unassembled WGS sequence"/>
</dbReference>
<reference evidence="1 2" key="1">
    <citation type="submission" date="2019-08" db="EMBL/GenBank/DDBJ databases">
        <title>Whole genome of Aphis craccivora.</title>
        <authorList>
            <person name="Voronova N.V."/>
            <person name="Shulinski R.S."/>
            <person name="Bandarenka Y.V."/>
            <person name="Zhorov D.G."/>
            <person name="Warner D."/>
        </authorList>
    </citation>
    <scope>NUCLEOTIDE SEQUENCE [LARGE SCALE GENOMIC DNA]</scope>
    <source>
        <strain evidence="1">180601</strain>
        <tissue evidence="1">Whole Body</tissue>
    </source>
</reference>